<dbReference type="EMBL" id="JAAGWQ010000117">
    <property type="protein sequence ID" value="KAF5665777.1"/>
    <property type="molecule type" value="Genomic_DNA"/>
</dbReference>
<protein>
    <submittedName>
        <fullName evidence="3">Putative pyridoxine 4-dehydrogenase</fullName>
    </submittedName>
</protein>
<dbReference type="Pfam" id="PF00248">
    <property type="entry name" value="Aldo_ket_red"/>
    <property type="match status" value="2"/>
</dbReference>
<evidence type="ECO:0000259" key="2">
    <source>
        <dbReference type="Pfam" id="PF00248"/>
    </source>
</evidence>
<keyword evidence="1" id="KW-0560">Oxidoreductase</keyword>
<dbReference type="InterPro" id="IPR023210">
    <property type="entry name" value="NADP_OxRdtase_dom"/>
</dbReference>
<evidence type="ECO:0000313" key="3">
    <source>
        <dbReference type="EMBL" id="KAF5665777.1"/>
    </source>
</evidence>
<accession>A0A8H5WK48</accession>
<feature type="domain" description="NADP-dependent oxidoreductase" evidence="2">
    <location>
        <begin position="12"/>
        <end position="200"/>
    </location>
</feature>
<feature type="domain" description="NADP-dependent oxidoreductase" evidence="2">
    <location>
        <begin position="221"/>
        <end position="328"/>
    </location>
</feature>
<sequence length="349" mass="38565">MAYTIMGKQVGPIGFGLMGLTARPLPDETTFAAIRTALDVGCNWLNGGEFYGPPDANSLALIRRYLEKYPEDADRIVLTIKGGLGPNWIPIGTKENIRQSIDNCIETLGPVGRIASFEAARRDPDVDYEEDTLATINEYVKEGKIDGISCSELNADTLRSAAKKFKITALEIELSLFTTDPLTNGLLEACGELDIAVLAYCEYYICLVPKELQQLTSHPAPLGRGFLGGQIKSAKDIPEDDLRIKMMPRWQGDNFQKNLQLVNDVEVLAKKKNCTVSQIAINWLLSISRRPGMPKIIPIPGSSKPDRVRENATIVELTDEDLADIDRLLSSFVPAGERYPPQHMKHVHA</sequence>
<gene>
    <name evidence="3" type="ORF">FHETE_6530</name>
</gene>
<dbReference type="CDD" id="cd19077">
    <property type="entry name" value="AKR_AKR8A1-2"/>
    <property type="match status" value="1"/>
</dbReference>
<dbReference type="GO" id="GO:0005737">
    <property type="term" value="C:cytoplasm"/>
    <property type="evidence" value="ECO:0007669"/>
    <property type="project" value="TreeGrafter"/>
</dbReference>
<name>A0A8H5WK48_FUSHE</name>
<reference evidence="3 4" key="1">
    <citation type="submission" date="2020-05" db="EMBL/GenBank/DDBJ databases">
        <title>Identification and distribution of gene clusters putatively required for synthesis of sphingolipid metabolism inhibitors in phylogenetically diverse species of the filamentous fungus Fusarium.</title>
        <authorList>
            <person name="Kim H.-S."/>
            <person name="Busman M."/>
            <person name="Brown D.W."/>
            <person name="Divon H."/>
            <person name="Uhlig S."/>
            <person name="Proctor R.H."/>
        </authorList>
    </citation>
    <scope>NUCLEOTIDE SEQUENCE [LARGE SCALE GENOMIC DNA]</scope>
    <source>
        <strain evidence="3 4">NRRL 20693</strain>
    </source>
</reference>
<dbReference type="Gene3D" id="3.20.20.100">
    <property type="entry name" value="NADP-dependent oxidoreductase domain"/>
    <property type="match status" value="1"/>
</dbReference>
<organism evidence="3 4">
    <name type="scientific">Fusarium heterosporum</name>
    <dbReference type="NCBI Taxonomy" id="42747"/>
    <lineage>
        <taxon>Eukaryota</taxon>
        <taxon>Fungi</taxon>
        <taxon>Dikarya</taxon>
        <taxon>Ascomycota</taxon>
        <taxon>Pezizomycotina</taxon>
        <taxon>Sordariomycetes</taxon>
        <taxon>Hypocreomycetidae</taxon>
        <taxon>Hypocreales</taxon>
        <taxon>Nectriaceae</taxon>
        <taxon>Fusarium</taxon>
        <taxon>Fusarium heterosporum species complex</taxon>
    </lineage>
</organism>
<dbReference type="GO" id="GO:0016491">
    <property type="term" value="F:oxidoreductase activity"/>
    <property type="evidence" value="ECO:0007669"/>
    <property type="project" value="UniProtKB-KW"/>
</dbReference>
<comment type="caution">
    <text evidence="3">The sequence shown here is derived from an EMBL/GenBank/DDBJ whole genome shotgun (WGS) entry which is preliminary data.</text>
</comment>
<dbReference type="PANTHER" id="PTHR43625:SF78">
    <property type="entry name" value="PYRIDOXAL REDUCTASE-RELATED"/>
    <property type="match status" value="1"/>
</dbReference>
<keyword evidence="4" id="KW-1185">Reference proteome</keyword>
<proteinExistence type="predicted"/>
<dbReference type="SUPFAM" id="SSF51430">
    <property type="entry name" value="NAD(P)-linked oxidoreductase"/>
    <property type="match status" value="1"/>
</dbReference>
<evidence type="ECO:0000256" key="1">
    <source>
        <dbReference type="ARBA" id="ARBA00023002"/>
    </source>
</evidence>
<evidence type="ECO:0000313" key="4">
    <source>
        <dbReference type="Proteomes" id="UP000567885"/>
    </source>
</evidence>
<dbReference type="InterPro" id="IPR050791">
    <property type="entry name" value="Aldo-Keto_reductase"/>
</dbReference>
<dbReference type="PANTHER" id="PTHR43625">
    <property type="entry name" value="AFLATOXIN B1 ALDEHYDE REDUCTASE"/>
    <property type="match status" value="1"/>
</dbReference>
<dbReference type="InterPro" id="IPR036812">
    <property type="entry name" value="NAD(P)_OxRdtase_dom_sf"/>
</dbReference>
<dbReference type="Proteomes" id="UP000567885">
    <property type="component" value="Unassembled WGS sequence"/>
</dbReference>
<dbReference type="OrthoDB" id="37537at2759"/>
<dbReference type="AlphaFoldDB" id="A0A8H5WK48"/>